<dbReference type="Proteomes" id="UP000029278">
    <property type="component" value="Unassembled WGS sequence"/>
</dbReference>
<organism evidence="2 3">
    <name type="scientific">Paenibacillus macerans</name>
    <name type="common">Bacillus macerans</name>
    <dbReference type="NCBI Taxonomy" id="44252"/>
    <lineage>
        <taxon>Bacteria</taxon>
        <taxon>Bacillati</taxon>
        <taxon>Bacillota</taxon>
        <taxon>Bacilli</taxon>
        <taxon>Bacillales</taxon>
        <taxon>Paenibacillaceae</taxon>
        <taxon>Paenibacillus</taxon>
    </lineage>
</organism>
<name>A0A090Y6K5_PAEMA</name>
<accession>A0A090Y6K5</accession>
<dbReference type="STRING" id="44252.DJ90_4832"/>
<protein>
    <submittedName>
        <fullName evidence="2">Uncharacterized protein</fullName>
    </submittedName>
</protein>
<sequence>MTKLVRKNYNQEQSLHGYYIACTCLCAVCTCKVVNALSVGSNSSSNGLNVSNATSTAQHSPSC</sequence>
<evidence type="ECO:0000256" key="1">
    <source>
        <dbReference type="SAM" id="MobiDB-lite"/>
    </source>
</evidence>
<feature type="compositionally biased region" description="Polar residues" evidence="1">
    <location>
        <begin position="54"/>
        <end position="63"/>
    </location>
</feature>
<gene>
    <name evidence="2" type="ORF">DJ90_4832</name>
</gene>
<proteinExistence type="predicted"/>
<reference evidence="2 3" key="1">
    <citation type="submission" date="2014-04" db="EMBL/GenBank/DDBJ databases">
        <authorList>
            <person name="Bishop-Lilly K.A."/>
            <person name="Broomall S.M."/>
            <person name="Chain P.S."/>
            <person name="Chertkov O."/>
            <person name="Coyne S.R."/>
            <person name="Daligault H.E."/>
            <person name="Davenport K.W."/>
            <person name="Erkkila T."/>
            <person name="Frey K.G."/>
            <person name="Gibbons H.S."/>
            <person name="Gu W."/>
            <person name="Jaissle J."/>
            <person name="Johnson S.L."/>
            <person name="Koroleva G.I."/>
            <person name="Ladner J.T."/>
            <person name="Lo C.-C."/>
            <person name="Minogue T.D."/>
            <person name="Munk C."/>
            <person name="Palacios G.F."/>
            <person name="Redden C.L."/>
            <person name="Rosenzweig C.N."/>
            <person name="Scholz M.B."/>
            <person name="Teshima H."/>
            <person name="Xu Y."/>
        </authorList>
    </citation>
    <scope>NUCLEOTIDE SEQUENCE [LARGE SCALE GENOMIC DNA]</scope>
    <source>
        <strain evidence="2 3">8244</strain>
    </source>
</reference>
<evidence type="ECO:0000313" key="3">
    <source>
        <dbReference type="Proteomes" id="UP000029278"/>
    </source>
</evidence>
<dbReference type="HOGENOM" id="CLU_2881607_0_0_9"/>
<comment type="caution">
    <text evidence="2">The sequence shown here is derived from an EMBL/GenBank/DDBJ whole genome shotgun (WGS) entry which is preliminary data.</text>
</comment>
<dbReference type="EMBL" id="JMQA01000052">
    <property type="protein sequence ID" value="KFM93462.1"/>
    <property type="molecule type" value="Genomic_DNA"/>
</dbReference>
<feature type="compositionally biased region" description="Low complexity" evidence="1">
    <location>
        <begin position="41"/>
        <end position="53"/>
    </location>
</feature>
<keyword evidence="3" id="KW-1185">Reference proteome</keyword>
<evidence type="ECO:0000313" key="2">
    <source>
        <dbReference type="EMBL" id="KFM93462.1"/>
    </source>
</evidence>
<feature type="region of interest" description="Disordered" evidence="1">
    <location>
        <begin position="41"/>
        <end position="63"/>
    </location>
</feature>
<dbReference type="AlphaFoldDB" id="A0A090Y6K5"/>